<protein>
    <submittedName>
        <fullName evidence="2">AIPR family protein</fullName>
    </submittedName>
</protein>
<feature type="domain" description="Abortive phage infection protein C-terminal" evidence="1">
    <location>
        <begin position="248"/>
        <end position="473"/>
    </location>
</feature>
<dbReference type="Pfam" id="PF10592">
    <property type="entry name" value="AIPR"/>
    <property type="match status" value="1"/>
</dbReference>
<dbReference type="Proteomes" id="UP000642284">
    <property type="component" value="Unassembled WGS sequence"/>
</dbReference>
<organism evidence="2 3">
    <name type="scientific">Streptomyces polyasparticus</name>
    <dbReference type="NCBI Taxonomy" id="2767826"/>
    <lineage>
        <taxon>Bacteria</taxon>
        <taxon>Bacillati</taxon>
        <taxon>Actinomycetota</taxon>
        <taxon>Actinomycetes</taxon>
        <taxon>Kitasatosporales</taxon>
        <taxon>Streptomycetaceae</taxon>
        <taxon>Streptomyces</taxon>
    </lineage>
</organism>
<evidence type="ECO:0000259" key="1">
    <source>
        <dbReference type="Pfam" id="PF10592"/>
    </source>
</evidence>
<dbReference type="RefSeq" id="WP_187819799.1">
    <property type="nucleotide sequence ID" value="NZ_JACTVJ010000039.1"/>
</dbReference>
<accession>A0ABR7SXX3</accession>
<dbReference type="EMBL" id="JACTVJ010000039">
    <property type="protein sequence ID" value="MBC9719396.1"/>
    <property type="molecule type" value="Genomic_DNA"/>
</dbReference>
<proteinExistence type="predicted"/>
<gene>
    <name evidence="2" type="ORF">H9Y04_43490</name>
</gene>
<dbReference type="InterPro" id="IPR018891">
    <property type="entry name" value="AIPR_C"/>
</dbReference>
<evidence type="ECO:0000313" key="2">
    <source>
        <dbReference type="EMBL" id="MBC9719396.1"/>
    </source>
</evidence>
<evidence type="ECO:0000313" key="3">
    <source>
        <dbReference type="Proteomes" id="UP000642284"/>
    </source>
</evidence>
<sequence length="719" mass="79142">MTTASRPDIPAQVRQVANFLDATYGALIDMSDFGNRRPDDLVVARRSRALAAHAVRIVTDCTPAQAAACVIDGGGDQGIDAIAVDEDNAHIYLVQSKWSPTGTAKADETAVLKLFSGLTLIDAGESRQFNPRGRILADQAKKLLGSDMTKVTQVIVLMGTKDLSPGVRQAIENGEKDFNHDGTHVFHRVIHSPEIYAQARVDQRPEPITLEVTMSPWFACAPSDQQAYQGVVQAEQIVEWAEHGNRLFDHNIRNPLGLTPINSELVETLTEEPANFWYFNNGITILCESLDIEKGSKKQPERLPLRLTARGASVVNGAQTVRAVIDAAKEDEQAESAEVSVRIIVTGGDTEFAQKTTQATNRQNHITDRDRIALDPVQAVLIEEFRAELDLVYSVRRGELEPQGDEGCSVVEAACALACAHSASRHTARLVAADSTDVMWQRGSGSIYDALFRSVPGVFEVWNAVRVLRDARKALRSVREQYEKRGAAVIDDGAFLLTHLIFRQLLAEDAGIGEPDPAAPATTWYEKACNRIPSLLERTVPVLLGVLDARHGTRSDLKRVCIDDAECAALVTDVLDVLTAGGQTQDVSQYLRREERARKPRRPNSVHVIVNQGALAEGAPLRLSLYVPAEQEALETWLAADESRSRATWTGNTNKALIWEYDRQRYSPSGLVSRMWELADWEERPVSNQGTARWITQDGETLAELAERLLLGLEGEGDQ</sequence>
<keyword evidence="3" id="KW-1185">Reference proteome</keyword>
<reference evidence="2 3" key="1">
    <citation type="submission" date="2020-08" db="EMBL/GenBank/DDBJ databases">
        <title>Genemic of Streptomyces polyaspartic.</title>
        <authorList>
            <person name="Liu W."/>
        </authorList>
    </citation>
    <scope>NUCLEOTIDE SEQUENCE [LARGE SCALE GENOMIC DNA]</scope>
    <source>
        <strain evidence="2 3">TRM66268-LWL</strain>
    </source>
</reference>
<comment type="caution">
    <text evidence="2">The sequence shown here is derived from an EMBL/GenBank/DDBJ whole genome shotgun (WGS) entry which is preliminary data.</text>
</comment>
<name>A0ABR7SXX3_9ACTN</name>